<organism evidence="1 2">
    <name type="scientific">Trichoplusia ni</name>
    <name type="common">Cabbage looper</name>
    <dbReference type="NCBI Taxonomy" id="7111"/>
    <lineage>
        <taxon>Eukaryota</taxon>
        <taxon>Metazoa</taxon>
        <taxon>Ecdysozoa</taxon>
        <taxon>Arthropoda</taxon>
        <taxon>Hexapoda</taxon>
        <taxon>Insecta</taxon>
        <taxon>Pterygota</taxon>
        <taxon>Neoptera</taxon>
        <taxon>Endopterygota</taxon>
        <taxon>Lepidoptera</taxon>
        <taxon>Glossata</taxon>
        <taxon>Ditrysia</taxon>
        <taxon>Noctuoidea</taxon>
        <taxon>Noctuidae</taxon>
        <taxon>Plusiinae</taxon>
        <taxon>Trichoplusia</taxon>
    </lineage>
</organism>
<protein>
    <submittedName>
        <fullName evidence="2">Uncharacterized protein LOC113503515</fullName>
    </submittedName>
</protein>
<dbReference type="PANTHER" id="PTHR13475">
    <property type="entry name" value="NEUGRIN"/>
    <property type="match status" value="1"/>
</dbReference>
<dbReference type="OrthoDB" id="6415470at2759"/>
<dbReference type="InParanoid" id="A0A7E5WKM9"/>
<name>A0A7E5WKM9_TRINI</name>
<dbReference type="GO" id="GO:0005634">
    <property type="term" value="C:nucleus"/>
    <property type="evidence" value="ECO:0007669"/>
    <property type="project" value="TreeGrafter"/>
</dbReference>
<dbReference type="InterPro" id="IPR010487">
    <property type="entry name" value="NGRN/Rrg9"/>
</dbReference>
<evidence type="ECO:0000313" key="2">
    <source>
        <dbReference type="RefSeq" id="XP_026741340.1"/>
    </source>
</evidence>
<dbReference type="Pfam" id="PF06413">
    <property type="entry name" value="Neugrin"/>
    <property type="match status" value="1"/>
</dbReference>
<dbReference type="KEGG" id="tnl:113503515"/>
<evidence type="ECO:0000313" key="1">
    <source>
        <dbReference type="Proteomes" id="UP000322000"/>
    </source>
</evidence>
<sequence>MFAFHLRQIYRTCDKAIIRTLRNKRLEPKSANPGLSHQIKAYEKDGLRVKEENLEEFVESSESDFYNVGQVYDDHMNETLMGKYELRHRIVKEKYFKENMPNLLTWSEKEQIRHLANTEPDEWTPEKIAESFPVTVPVVKKLLKYPWKPATAERIARHDASVMRNWKELKEGTSSMPPEIQKHFLKFSNRSIPPLKQESIKIDITPSQDLGEFERIIRKCAEKETDASANKNENILAKLNAESSDGDEKFIQSKKKDSKVVTLEELTMRIKKRLDKGREVDINDQMIAGSVNTEKKAVNVSMVNEMEVFNDKYEESGVVEFKNKAEDPKEIMNYPERIRIPKKAYKKGATYKVNDCFYDHDGKFLYRVLGMS</sequence>
<proteinExistence type="predicted"/>
<keyword evidence="1" id="KW-1185">Reference proteome</keyword>
<dbReference type="FunCoup" id="A0A7E5WKM9">
    <property type="interactions" value="432"/>
</dbReference>
<dbReference type="AlphaFoldDB" id="A0A7E5WKM9"/>
<reference evidence="2" key="1">
    <citation type="submission" date="2025-08" db="UniProtKB">
        <authorList>
            <consortium name="RefSeq"/>
        </authorList>
    </citation>
    <scope>IDENTIFICATION</scope>
</reference>
<dbReference type="PANTHER" id="PTHR13475:SF3">
    <property type="entry name" value="NEUGRIN"/>
    <property type="match status" value="1"/>
</dbReference>
<dbReference type="Proteomes" id="UP000322000">
    <property type="component" value="Chromosome 19"/>
</dbReference>
<dbReference type="RefSeq" id="XP_026741340.1">
    <property type="nucleotide sequence ID" value="XM_026885539.1"/>
</dbReference>
<accession>A0A7E5WKM9</accession>
<gene>
    <name evidence="2" type="primary">LOC113503515</name>
</gene>
<dbReference type="GeneID" id="113503515"/>